<keyword evidence="2" id="KW-0472">Membrane</keyword>
<accession>A0A8J8FMG1</accession>
<feature type="region of interest" description="Disordered" evidence="1">
    <location>
        <begin position="1"/>
        <end position="25"/>
    </location>
</feature>
<feature type="compositionally biased region" description="Basic residues" evidence="1">
    <location>
        <begin position="1"/>
        <end position="16"/>
    </location>
</feature>
<dbReference type="EMBL" id="WHPF01000016">
    <property type="protein sequence ID" value="NNV57579.1"/>
    <property type="molecule type" value="Genomic_DNA"/>
</dbReference>
<proteinExistence type="predicted"/>
<organism evidence="3 4">
    <name type="scientific">Limnovirga soli</name>
    <dbReference type="NCBI Taxonomy" id="2656915"/>
    <lineage>
        <taxon>Bacteria</taxon>
        <taxon>Pseudomonadati</taxon>
        <taxon>Bacteroidota</taxon>
        <taxon>Chitinophagia</taxon>
        <taxon>Chitinophagales</taxon>
        <taxon>Chitinophagaceae</taxon>
        <taxon>Limnovirga</taxon>
    </lineage>
</organism>
<protein>
    <submittedName>
        <fullName evidence="3">Uncharacterized protein</fullName>
    </submittedName>
</protein>
<reference evidence="3" key="1">
    <citation type="submission" date="2019-10" db="EMBL/GenBank/DDBJ databases">
        <title>Draft genome sequence of Panacibacter sp. KCS-6.</title>
        <authorList>
            <person name="Yim K.J."/>
        </authorList>
    </citation>
    <scope>NUCLEOTIDE SEQUENCE</scope>
    <source>
        <strain evidence="3">KCS-6</strain>
    </source>
</reference>
<evidence type="ECO:0000313" key="4">
    <source>
        <dbReference type="Proteomes" id="UP000598971"/>
    </source>
</evidence>
<keyword evidence="2" id="KW-0812">Transmembrane</keyword>
<dbReference type="AlphaFoldDB" id="A0A8J8FMG1"/>
<evidence type="ECO:0000256" key="2">
    <source>
        <dbReference type="SAM" id="Phobius"/>
    </source>
</evidence>
<gene>
    <name evidence="3" type="ORF">GD597_19065</name>
</gene>
<feature type="transmembrane region" description="Helical" evidence="2">
    <location>
        <begin position="55"/>
        <end position="73"/>
    </location>
</feature>
<dbReference type="Proteomes" id="UP000598971">
    <property type="component" value="Unassembled WGS sequence"/>
</dbReference>
<sequence length="83" mass="8870">MPHSRQRNKHHHHAQQHHAPAAGTAKAKRSASVLMAIIFGVFGLAIGTYAGGKDLIWIIGGAILGILVGYFVGSRIDKTFAVK</sequence>
<evidence type="ECO:0000313" key="3">
    <source>
        <dbReference type="EMBL" id="NNV57579.1"/>
    </source>
</evidence>
<name>A0A8J8FMG1_9BACT</name>
<keyword evidence="4" id="KW-1185">Reference proteome</keyword>
<dbReference type="RefSeq" id="WP_171609525.1">
    <property type="nucleotide sequence ID" value="NZ_WHPF01000016.1"/>
</dbReference>
<keyword evidence="2" id="KW-1133">Transmembrane helix</keyword>
<evidence type="ECO:0000256" key="1">
    <source>
        <dbReference type="SAM" id="MobiDB-lite"/>
    </source>
</evidence>
<comment type="caution">
    <text evidence="3">The sequence shown here is derived from an EMBL/GenBank/DDBJ whole genome shotgun (WGS) entry which is preliminary data.</text>
</comment>
<feature type="transmembrane region" description="Helical" evidence="2">
    <location>
        <begin position="31"/>
        <end position="49"/>
    </location>
</feature>